<evidence type="ECO:0000313" key="4">
    <source>
        <dbReference type="EMBL" id="AIJ25931.1"/>
    </source>
</evidence>
<dbReference type="KEGG" id="amq:AMETH_5839"/>
<dbReference type="Pfam" id="PF26571">
    <property type="entry name" value="VldE"/>
    <property type="match status" value="1"/>
</dbReference>
<proteinExistence type="predicted"/>
<feature type="compositionally biased region" description="Low complexity" evidence="1">
    <location>
        <begin position="86"/>
        <end position="104"/>
    </location>
</feature>
<evidence type="ECO:0000256" key="1">
    <source>
        <dbReference type="SAM" id="MobiDB-lite"/>
    </source>
</evidence>
<dbReference type="eggNOG" id="COG1388">
    <property type="taxonomic scope" value="Bacteria"/>
</dbReference>
<dbReference type="PATRIC" id="fig|1068978.7.peg.6268"/>
<dbReference type="Proteomes" id="UP000062973">
    <property type="component" value="Chromosome"/>
</dbReference>
<dbReference type="InterPro" id="IPR058593">
    <property type="entry name" value="ARB_07466-like_C"/>
</dbReference>
<dbReference type="EMBL" id="CP009110">
    <property type="protein sequence ID" value="AIJ25931.1"/>
    <property type="molecule type" value="Genomic_DNA"/>
</dbReference>
<dbReference type="RefSeq" id="WP_026153479.1">
    <property type="nucleotide sequence ID" value="NZ_AQUL01000001.1"/>
</dbReference>
<organism evidence="4 5">
    <name type="scientific">Amycolatopsis methanolica 239</name>
    <dbReference type="NCBI Taxonomy" id="1068978"/>
    <lineage>
        <taxon>Bacteria</taxon>
        <taxon>Bacillati</taxon>
        <taxon>Actinomycetota</taxon>
        <taxon>Actinomycetes</taxon>
        <taxon>Pseudonocardiales</taxon>
        <taxon>Pseudonocardiaceae</taxon>
        <taxon>Amycolatopsis</taxon>
        <taxon>Amycolatopsis methanolica group</taxon>
    </lineage>
</organism>
<gene>
    <name evidence="4" type="ORF">AMETH_5839</name>
</gene>
<name>A0A076N3U9_AMYME</name>
<sequence>MVGRHRSKAKSLKVPLAIGLAAAFVLGFAVWLTGNFSRPDTASMAAQMKPLPTTSAPASTSSSTTTPPPPPPPSTTTPSVAPPPSTTSKSTPKSTTTTPKTTTKAANACSSVLEGTLPHVAKVGNHIAAKFGVDEIGGRAGRSGTSDHPSGLALDFMVDTSKGNAIADYVLANQSEFNVKYVIWRQRYNDGSGWSTMEDRGDATANHYDHVHVSFESSGTVNVTC</sequence>
<evidence type="ECO:0000259" key="3">
    <source>
        <dbReference type="Pfam" id="PF26571"/>
    </source>
</evidence>
<dbReference type="AlphaFoldDB" id="A0A076N3U9"/>
<keyword evidence="5" id="KW-1185">Reference proteome</keyword>
<feature type="compositionally biased region" description="Pro residues" evidence="1">
    <location>
        <begin position="66"/>
        <end position="85"/>
    </location>
</feature>
<keyword evidence="2" id="KW-1133">Transmembrane helix</keyword>
<keyword evidence="2" id="KW-0812">Transmembrane</keyword>
<evidence type="ECO:0000256" key="2">
    <source>
        <dbReference type="SAM" id="Phobius"/>
    </source>
</evidence>
<evidence type="ECO:0000313" key="5">
    <source>
        <dbReference type="Proteomes" id="UP000062973"/>
    </source>
</evidence>
<feature type="compositionally biased region" description="Low complexity" evidence="1">
    <location>
        <begin position="52"/>
        <end position="65"/>
    </location>
</feature>
<protein>
    <recommendedName>
        <fullName evidence="3">ARB-07466-like C-terminal domain-containing protein</fullName>
    </recommendedName>
</protein>
<feature type="domain" description="ARB-07466-like C-terminal" evidence="3">
    <location>
        <begin position="115"/>
        <end position="208"/>
    </location>
</feature>
<feature type="transmembrane region" description="Helical" evidence="2">
    <location>
        <begin position="12"/>
        <end position="32"/>
    </location>
</feature>
<dbReference type="HOGENOM" id="CLU_1238085_0_0_11"/>
<reference evidence="4 5" key="1">
    <citation type="submission" date="2014-07" db="EMBL/GenBank/DDBJ databases">
        <title>Whole Genome Sequence of the Amycolatopsis methanolica 239.</title>
        <authorList>
            <person name="Tang B."/>
        </authorList>
    </citation>
    <scope>NUCLEOTIDE SEQUENCE [LARGE SCALE GENOMIC DNA]</scope>
    <source>
        <strain evidence="4 5">239</strain>
    </source>
</reference>
<feature type="region of interest" description="Disordered" evidence="1">
    <location>
        <begin position="51"/>
        <end position="104"/>
    </location>
</feature>
<accession>A0A076N3U9</accession>
<dbReference type="STRING" id="1068978.AMETH_5839"/>
<keyword evidence="2" id="KW-0472">Membrane</keyword>